<dbReference type="Proteomes" id="UP000580250">
    <property type="component" value="Unassembled WGS sequence"/>
</dbReference>
<protein>
    <submittedName>
        <fullName evidence="1">Uncharacterized protein</fullName>
    </submittedName>
</protein>
<reference evidence="1 2" key="1">
    <citation type="submission" date="2020-08" db="EMBL/GenBank/DDBJ databases">
        <authorList>
            <person name="Koutsovoulos G."/>
            <person name="Danchin GJ E."/>
        </authorList>
    </citation>
    <scope>NUCLEOTIDE SEQUENCE [LARGE SCALE GENOMIC DNA]</scope>
</reference>
<dbReference type="AlphaFoldDB" id="A0A6V7W3W6"/>
<comment type="caution">
    <text evidence="1">The sequence shown here is derived from an EMBL/GenBank/DDBJ whole genome shotgun (WGS) entry which is preliminary data.</text>
</comment>
<name>A0A6V7W3W6_MELEN</name>
<accession>A0A6V7W3W6</accession>
<organism evidence="1 2">
    <name type="scientific">Meloidogyne enterolobii</name>
    <name type="common">Root-knot nematode worm</name>
    <name type="synonym">Meloidogyne mayaguensis</name>
    <dbReference type="NCBI Taxonomy" id="390850"/>
    <lineage>
        <taxon>Eukaryota</taxon>
        <taxon>Metazoa</taxon>
        <taxon>Ecdysozoa</taxon>
        <taxon>Nematoda</taxon>
        <taxon>Chromadorea</taxon>
        <taxon>Rhabditida</taxon>
        <taxon>Tylenchina</taxon>
        <taxon>Tylenchomorpha</taxon>
        <taxon>Tylenchoidea</taxon>
        <taxon>Meloidogynidae</taxon>
        <taxon>Meloidogyninae</taxon>
        <taxon>Meloidogyne</taxon>
    </lineage>
</organism>
<evidence type="ECO:0000313" key="2">
    <source>
        <dbReference type="Proteomes" id="UP000580250"/>
    </source>
</evidence>
<sequence>MDSYSYLELVLGLKHFEWTKTYTKRHYGYNHSPKCKICEVATKMFEEKSKSVIDLNKFWNLKHCKNNFVKNFLNKG</sequence>
<dbReference type="OrthoDB" id="10383157at2759"/>
<gene>
    <name evidence="1" type="ORF">MENT_LOCUS33508</name>
</gene>
<dbReference type="EMBL" id="CAJEWN010000397">
    <property type="protein sequence ID" value="CAD2181368.1"/>
    <property type="molecule type" value="Genomic_DNA"/>
</dbReference>
<proteinExistence type="predicted"/>
<evidence type="ECO:0000313" key="1">
    <source>
        <dbReference type="EMBL" id="CAD2181368.1"/>
    </source>
</evidence>